<keyword evidence="1" id="KW-0813">Transport</keyword>
<organism evidence="5">
    <name type="scientific">marine metagenome</name>
    <dbReference type="NCBI Taxonomy" id="408172"/>
    <lineage>
        <taxon>unclassified sequences</taxon>
        <taxon>metagenomes</taxon>
        <taxon>ecological metagenomes</taxon>
    </lineage>
</organism>
<keyword evidence="3" id="KW-0067">ATP-binding</keyword>
<dbReference type="SMART" id="SM00382">
    <property type="entry name" value="AAA"/>
    <property type="match status" value="1"/>
</dbReference>
<proteinExistence type="predicted"/>
<dbReference type="AlphaFoldDB" id="A0A382F522"/>
<dbReference type="FunFam" id="3.40.50.300:FF:000042">
    <property type="entry name" value="Maltose/maltodextrin ABC transporter, ATP-binding protein"/>
    <property type="match status" value="1"/>
</dbReference>
<dbReference type="InterPro" id="IPR027417">
    <property type="entry name" value="P-loop_NTPase"/>
</dbReference>
<name>A0A382F522_9ZZZZ</name>
<evidence type="ECO:0000313" key="5">
    <source>
        <dbReference type="EMBL" id="SVB57799.1"/>
    </source>
</evidence>
<dbReference type="Pfam" id="PF08402">
    <property type="entry name" value="TOBE_2"/>
    <property type="match status" value="1"/>
</dbReference>
<dbReference type="GO" id="GO:0016887">
    <property type="term" value="F:ATP hydrolysis activity"/>
    <property type="evidence" value="ECO:0007669"/>
    <property type="project" value="InterPro"/>
</dbReference>
<dbReference type="EMBL" id="UINC01047916">
    <property type="protein sequence ID" value="SVB57799.1"/>
    <property type="molecule type" value="Genomic_DNA"/>
</dbReference>
<dbReference type="SUPFAM" id="SSF52540">
    <property type="entry name" value="P-loop containing nucleoside triphosphate hydrolases"/>
    <property type="match status" value="1"/>
</dbReference>
<feature type="domain" description="ABC transporter" evidence="4">
    <location>
        <begin position="5"/>
        <end position="235"/>
    </location>
</feature>
<evidence type="ECO:0000256" key="1">
    <source>
        <dbReference type="ARBA" id="ARBA00022448"/>
    </source>
</evidence>
<evidence type="ECO:0000256" key="2">
    <source>
        <dbReference type="ARBA" id="ARBA00022741"/>
    </source>
</evidence>
<dbReference type="SUPFAM" id="SSF50331">
    <property type="entry name" value="MOP-like"/>
    <property type="match status" value="1"/>
</dbReference>
<dbReference type="PROSITE" id="PS00211">
    <property type="entry name" value="ABC_TRANSPORTER_1"/>
    <property type="match status" value="1"/>
</dbReference>
<dbReference type="GO" id="GO:0005524">
    <property type="term" value="F:ATP binding"/>
    <property type="evidence" value="ECO:0007669"/>
    <property type="project" value="UniProtKB-KW"/>
</dbReference>
<dbReference type="PROSITE" id="PS50893">
    <property type="entry name" value="ABC_TRANSPORTER_2"/>
    <property type="match status" value="1"/>
</dbReference>
<evidence type="ECO:0000256" key="3">
    <source>
        <dbReference type="ARBA" id="ARBA00022840"/>
    </source>
</evidence>
<dbReference type="PANTHER" id="PTHR42781">
    <property type="entry name" value="SPERMIDINE/PUTRESCINE IMPORT ATP-BINDING PROTEIN POTA"/>
    <property type="match status" value="1"/>
</dbReference>
<keyword evidence="2" id="KW-0547">Nucleotide-binding</keyword>
<dbReference type="GO" id="GO:0022857">
    <property type="term" value="F:transmembrane transporter activity"/>
    <property type="evidence" value="ECO:0007669"/>
    <property type="project" value="InterPro"/>
</dbReference>
<dbReference type="PANTHER" id="PTHR42781:SF4">
    <property type="entry name" value="SPERMIDINE_PUTRESCINE IMPORT ATP-BINDING PROTEIN POTA"/>
    <property type="match status" value="1"/>
</dbReference>
<protein>
    <recommendedName>
        <fullName evidence="4">ABC transporter domain-containing protein</fullName>
    </recommendedName>
</protein>
<dbReference type="InterPro" id="IPR017871">
    <property type="entry name" value="ABC_transporter-like_CS"/>
</dbReference>
<dbReference type="Gene3D" id="3.40.50.300">
    <property type="entry name" value="P-loop containing nucleotide triphosphate hydrolases"/>
    <property type="match status" value="1"/>
</dbReference>
<dbReference type="InterPro" id="IPR013611">
    <property type="entry name" value="Transp-assoc_OB_typ2"/>
</dbReference>
<evidence type="ECO:0000259" key="4">
    <source>
        <dbReference type="PROSITE" id="PS50893"/>
    </source>
</evidence>
<dbReference type="InterPro" id="IPR003439">
    <property type="entry name" value="ABC_transporter-like_ATP-bd"/>
</dbReference>
<dbReference type="Pfam" id="PF00005">
    <property type="entry name" value="ABC_tran"/>
    <property type="match status" value="1"/>
</dbReference>
<dbReference type="InterPro" id="IPR008995">
    <property type="entry name" value="Mo/tungstate-bd_C_term_dom"/>
</dbReference>
<dbReference type="InterPro" id="IPR050093">
    <property type="entry name" value="ABC_SmlMolc_Importer"/>
</dbReference>
<gene>
    <name evidence="5" type="ORF">METZ01_LOCUS210653</name>
</gene>
<dbReference type="GO" id="GO:0043190">
    <property type="term" value="C:ATP-binding cassette (ABC) transporter complex"/>
    <property type="evidence" value="ECO:0007669"/>
    <property type="project" value="InterPro"/>
</dbReference>
<reference evidence="5" key="1">
    <citation type="submission" date="2018-05" db="EMBL/GenBank/DDBJ databases">
        <authorList>
            <person name="Lanie J.A."/>
            <person name="Ng W.-L."/>
            <person name="Kazmierczak K.M."/>
            <person name="Andrzejewski T.M."/>
            <person name="Davidsen T.M."/>
            <person name="Wayne K.J."/>
            <person name="Tettelin H."/>
            <person name="Glass J.I."/>
            <person name="Rusch D."/>
            <person name="Podicherti R."/>
            <person name="Tsui H.-C.T."/>
            <person name="Winkler M.E."/>
        </authorList>
    </citation>
    <scope>NUCLEOTIDE SEQUENCE</scope>
</reference>
<sequence>MSVEVRLVDVVKTFDTAFALDSINLSVERGELFFLLGPSGCGKTTCLRTIAGFYQPDSGELFFGDHLMNNVPPHKRNTGMVFQNYALWPHMTVAENIEYGLSLRKEDKSLRREKVFSALQTIQMEDYIDRPINKLSGGEQQRVALARALVIEPDVLLLDEPLSNMDAKLRLEMRNEIKRIHSQSNITAIYVTHDQSEALSMADRMAVMKDGKIVQVGTPRHVYCSPSNTFVANFIGETNFVCGSVESHGTAETVINSEIGMLSSQMKKPFQQGEKVSCSIRPEAIQVGGLLPQGVVNQFEAKVTGITYLGRIEEYHLLVNDKIPLKATRYKPGNYSTQAGEQLTCFVAPEDVILLPPDM</sequence>
<dbReference type="Gene3D" id="2.40.50.100">
    <property type="match status" value="1"/>
</dbReference>
<accession>A0A382F522</accession>
<dbReference type="InterPro" id="IPR003593">
    <property type="entry name" value="AAA+_ATPase"/>
</dbReference>